<dbReference type="InterPro" id="IPR050365">
    <property type="entry name" value="TIM50"/>
</dbReference>
<dbReference type="OrthoDB" id="287041at2759"/>
<evidence type="ECO:0000256" key="15">
    <source>
        <dbReference type="RuleBase" id="RU365079"/>
    </source>
</evidence>
<dbReference type="GO" id="GO:0005744">
    <property type="term" value="C:TIM23 mitochondrial import inner membrane translocase complex"/>
    <property type="evidence" value="ECO:0007669"/>
    <property type="project" value="UniProtKB-UniRule"/>
</dbReference>
<dbReference type="STRING" id="1330021.A0A367L8Y4"/>
<keyword evidence="4 15" id="KW-0813">Transport</keyword>
<dbReference type="EMBL" id="LKCN02000011">
    <property type="protein sequence ID" value="RCI10885.1"/>
    <property type="molecule type" value="Genomic_DNA"/>
</dbReference>
<evidence type="ECO:0000256" key="11">
    <source>
        <dbReference type="ARBA" id="ARBA00023128"/>
    </source>
</evidence>
<keyword evidence="9" id="KW-1133">Transmembrane helix</keyword>
<evidence type="ECO:0000256" key="7">
    <source>
        <dbReference type="ARBA" id="ARBA00022927"/>
    </source>
</evidence>
<dbReference type="Pfam" id="PF03031">
    <property type="entry name" value="NIF"/>
    <property type="match status" value="1"/>
</dbReference>
<accession>A0A367L8Y4</accession>
<dbReference type="AlphaFoldDB" id="A0A367L8Y4"/>
<feature type="compositionally biased region" description="Low complexity" evidence="16">
    <location>
        <begin position="1"/>
        <end position="17"/>
    </location>
</feature>
<comment type="function">
    <text evidence="13">Essential component of the TIM23 complex, a complex that mediates the translocation of transit peptide-containing proteins across the mitochondrial inner membrane. Required to direct preproteins in transit and direct them to the channel protein TIM23, and possibly facilitates transfer of the translocating proteins from the TOM complex to the TIM23 complex.</text>
</comment>
<dbReference type="Gene3D" id="3.40.50.1000">
    <property type="entry name" value="HAD superfamily/HAD-like"/>
    <property type="match status" value="1"/>
</dbReference>
<evidence type="ECO:0000256" key="12">
    <source>
        <dbReference type="ARBA" id="ARBA00023136"/>
    </source>
</evidence>
<sequence length="540" mass="61369">MLLRAARAPRLAAVGRLSLCRAYSRKPPKYEPPSPPKASPQGSPQPPRHGSLGAFAANSPAMGKAPQGQQPSPEPPARDAPDASRKPIQPPPEQDSQETEAKPPDITEATPLHKLPDLTRGIPSTLEQEMREKAVRSSSALQTVDAKGRGRRERRETYIPSSERNRSWWIRFMLLATAVGSSYGIVYMGRNWKDAAEAERHPEAPNGWSLRLWWQRVKVRTGESVSYYQDPAFEKLLPDPDPSFERPYTLCLSLDDLLIHSEWSREYGWRIAKRPGMDYFVRYLSQYYELVLFTTVPFSYAEPLVRKLDPFRFIMWPLYREATKFEDGEIVKDLSFLNRDLSKVIIIDTNPSHVRKQPHNAIVLDPWKGDVKDKELVSLIPFLEYIYTMQHPDVRKVIKSFEGKHIPTEFARREAIARREFNKQLEAQKSKYSKASGMGALGSLLGLRPEKMSMTVPADGEQNPVEAFAQGKMLQDLARERGQRNFALLEQEIQKNGEKWLKEEQVAIEKAQKDMVNNTLGTLSEWLSSPPKPEPGGGQS</sequence>
<evidence type="ECO:0000256" key="1">
    <source>
        <dbReference type="ARBA" id="ARBA00004434"/>
    </source>
</evidence>
<keyword evidence="12" id="KW-0472">Membrane</keyword>
<evidence type="ECO:0000256" key="4">
    <source>
        <dbReference type="ARBA" id="ARBA00022448"/>
    </source>
</evidence>
<feature type="region of interest" description="Disordered" evidence="16">
    <location>
        <begin position="1"/>
        <end position="158"/>
    </location>
</feature>
<keyword evidence="7 15" id="KW-0653">Protein transport</keyword>
<dbReference type="PROSITE" id="PS50969">
    <property type="entry name" value="FCP1"/>
    <property type="match status" value="1"/>
</dbReference>
<keyword evidence="6" id="KW-0999">Mitochondrion inner membrane</keyword>
<dbReference type="CDD" id="cd07521">
    <property type="entry name" value="HAD_FCP1-like"/>
    <property type="match status" value="1"/>
</dbReference>
<evidence type="ECO:0000256" key="5">
    <source>
        <dbReference type="ARBA" id="ARBA00022692"/>
    </source>
</evidence>
<keyword evidence="10 15" id="KW-0811">Translocation</keyword>
<gene>
    <name evidence="18" type="ORF">L249_5202</name>
</gene>
<comment type="similarity">
    <text evidence="2 15">Belongs to the TIM50 family.</text>
</comment>
<evidence type="ECO:0000256" key="8">
    <source>
        <dbReference type="ARBA" id="ARBA00022946"/>
    </source>
</evidence>
<evidence type="ECO:0000256" key="13">
    <source>
        <dbReference type="ARBA" id="ARBA00059797"/>
    </source>
</evidence>
<dbReference type="PANTHER" id="PTHR12210">
    <property type="entry name" value="DULLARD PROTEIN PHOSPHATASE"/>
    <property type="match status" value="1"/>
</dbReference>
<comment type="subcellular location">
    <subcellularLocation>
        <location evidence="1 15">Mitochondrion inner membrane</location>
        <topology evidence="1 15">Single-pass membrane protein</topology>
    </subcellularLocation>
</comment>
<evidence type="ECO:0000313" key="18">
    <source>
        <dbReference type="EMBL" id="RCI10885.1"/>
    </source>
</evidence>
<organism evidence="18 19">
    <name type="scientific">Ophiocordyceps polyrhachis-furcata BCC 54312</name>
    <dbReference type="NCBI Taxonomy" id="1330021"/>
    <lineage>
        <taxon>Eukaryota</taxon>
        <taxon>Fungi</taxon>
        <taxon>Dikarya</taxon>
        <taxon>Ascomycota</taxon>
        <taxon>Pezizomycotina</taxon>
        <taxon>Sordariomycetes</taxon>
        <taxon>Hypocreomycetidae</taxon>
        <taxon>Hypocreales</taxon>
        <taxon>Ophiocordycipitaceae</taxon>
        <taxon>Ophiocordyceps</taxon>
    </lineage>
</organism>
<reference evidence="18 19" key="1">
    <citation type="journal article" date="2015" name="BMC Genomics">
        <title>Insights from the genome of Ophiocordyceps polyrhachis-furcata to pathogenicity and host specificity in insect fungi.</title>
        <authorList>
            <person name="Wichadakul D."/>
            <person name="Kobmoo N."/>
            <person name="Ingsriswang S."/>
            <person name="Tangphatsornruang S."/>
            <person name="Chantasingh D."/>
            <person name="Luangsa-ard J.J."/>
            <person name="Eurwilaichitr L."/>
        </authorList>
    </citation>
    <scope>NUCLEOTIDE SEQUENCE [LARGE SCALE GENOMIC DNA]</scope>
    <source>
        <strain evidence="18 19">BCC 54312</strain>
    </source>
</reference>
<evidence type="ECO:0000256" key="6">
    <source>
        <dbReference type="ARBA" id="ARBA00022792"/>
    </source>
</evidence>
<evidence type="ECO:0000256" key="14">
    <source>
        <dbReference type="ARBA" id="ARBA00063960"/>
    </source>
</evidence>
<feature type="compositionally biased region" description="Pro residues" evidence="16">
    <location>
        <begin position="30"/>
        <end position="47"/>
    </location>
</feature>
<evidence type="ECO:0000256" key="16">
    <source>
        <dbReference type="SAM" id="MobiDB-lite"/>
    </source>
</evidence>
<evidence type="ECO:0000313" key="19">
    <source>
        <dbReference type="Proteomes" id="UP000253664"/>
    </source>
</evidence>
<evidence type="ECO:0000256" key="3">
    <source>
        <dbReference type="ARBA" id="ARBA00020799"/>
    </source>
</evidence>
<dbReference type="InterPro" id="IPR036412">
    <property type="entry name" value="HAD-like_sf"/>
</dbReference>
<feature type="compositionally biased region" description="Basic and acidic residues" evidence="16">
    <location>
        <begin position="76"/>
        <end position="85"/>
    </location>
</feature>
<feature type="region of interest" description="Disordered" evidence="16">
    <location>
        <begin position="519"/>
        <end position="540"/>
    </location>
</feature>
<comment type="caution">
    <text evidence="18">The sequence shown here is derived from an EMBL/GenBank/DDBJ whole genome shotgun (WGS) entry which is preliminary data.</text>
</comment>
<comment type="subunit">
    <text evidence="14">Component of the TIM23 complex, at least composed of TIM23, TIM17, TIM50 and TIM21. Interacts with preproteins in transit.</text>
</comment>
<keyword evidence="11 15" id="KW-0496">Mitochondrion</keyword>
<keyword evidence="5" id="KW-0812">Transmembrane</keyword>
<dbReference type="SMART" id="SM00577">
    <property type="entry name" value="CPDc"/>
    <property type="match status" value="1"/>
</dbReference>
<name>A0A367L8Y4_9HYPO</name>
<dbReference type="FunFam" id="3.40.50.1000:FF:000019">
    <property type="entry name" value="Mitochondrial import inner membrane translocase subunit TIM50"/>
    <property type="match status" value="1"/>
</dbReference>
<dbReference type="GO" id="GO:0015031">
    <property type="term" value="P:protein transport"/>
    <property type="evidence" value="ECO:0007669"/>
    <property type="project" value="UniProtKB-KW"/>
</dbReference>
<feature type="domain" description="FCP1 homology" evidence="17">
    <location>
        <begin position="243"/>
        <end position="386"/>
    </location>
</feature>
<evidence type="ECO:0000256" key="10">
    <source>
        <dbReference type="ARBA" id="ARBA00023010"/>
    </source>
</evidence>
<protein>
    <recommendedName>
        <fullName evidence="3 15">Mitochondrial import inner membrane translocase subunit TIM50</fullName>
    </recommendedName>
</protein>
<dbReference type="SUPFAM" id="SSF56784">
    <property type="entry name" value="HAD-like"/>
    <property type="match status" value="1"/>
</dbReference>
<dbReference type="InterPro" id="IPR004274">
    <property type="entry name" value="FCP1_dom"/>
</dbReference>
<evidence type="ECO:0000256" key="2">
    <source>
        <dbReference type="ARBA" id="ARBA00006344"/>
    </source>
</evidence>
<dbReference type="InterPro" id="IPR023214">
    <property type="entry name" value="HAD_sf"/>
</dbReference>
<proteinExistence type="inferred from homology"/>
<evidence type="ECO:0000256" key="9">
    <source>
        <dbReference type="ARBA" id="ARBA00022989"/>
    </source>
</evidence>
<keyword evidence="8 15" id="KW-0809">Transit peptide</keyword>
<evidence type="ECO:0000259" key="17">
    <source>
        <dbReference type="PROSITE" id="PS50969"/>
    </source>
</evidence>
<keyword evidence="19" id="KW-1185">Reference proteome</keyword>
<dbReference type="Proteomes" id="UP000253664">
    <property type="component" value="Unassembled WGS sequence"/>
</dbReference>